<comment type="catalytic activity">
    <reaction evidence="15">
        <text>1D-chiro-inositol(out) + 2 Na(+)(out) = 1D-chiro-inositol(in) + 2 Na(+)(in)</text>
        <dbReference type="Rhea" id="RHEA:73315"/>
        <dbReference type="ChEBI" id="CHEBI:27372"/>
        <dbReference type="ChEBI" id="CHEBI:29101"/>
    </reaction>
</comment>
<dbReference type="PROSITE" id="PS50283">
    <property type="entry name" value="NA_SOLUT_SYMP_3"/>
    <property type="match status" value="1"/>
</dbReference>
<protein>
    <recommendedName>
        <fullName evidence="17">Sodium/myo-inositol cotransporter 2</fullName>
    </recommendedName>
    <alternativeName>
        <fullName evidence="19">Sodium/myo-inositol transporter 2</fullName>
    </alternativeName>
    <alternativeName>
        <fullName evidence="18">Solute carrier family 5 member 11</fullName>
    </alternativeName>
</protein>
<feature type="transmembrane region" description="Helical" evidence="23">
    <location>
        <begin position="332"/>
        <end position="358"/>
    </location>
</feature>
<evidence type="ECO:0000256" key="20">
    <source>
        <dbReference type="ARBA" id="ARBA00045715"/>
    </source>
</evidence>
<dbReference type="OMA" id="YEWQAVW"/>
<name>A0A7M7N6I0_STRPU</name>
<dbReference type="KEGG" id="spu:576045"/>
<comment type="catalytic activity">
    <reaction evidence="14">
        <text>D-glucose(out) + 2 Na(+)(out) = D-glucose(in) + 2 Na(+)(in)</text>
        <dbReference type="Rhea" id="RHEA:70495"/>
        <dbReference type="ChEBI" id="CHEBI:4167"/>
        <dbReference type="ChEBI" id="CHEBI:29101"/>
    </reaction>
</comment>
<feature type="transmembrane region" description="Helical" evidence="23">
    <location>
        <begin position="135"/>
        <end position="156"/>
    </location>
</feature>
<evidence type="ECO:0000313" key="24">
    <source>
        <dbReference type="EnsemblMetazoa" id="XP_030830768"/>
    </source>
</evidence>
<organism evidence="24 25">
    <name type="scientific">Strongylocentrotus purpuratus</name>
    <name type="common">Purple sea urchin</name>
    <dbReference type="NCBI Taxonomy" id="7668"/>
    <lineage>
        <taxon>Eukaryota</taxon>
        <taxon>Metazoa</taxon>
        <taxon>Echinodermata</taxon>
        <taxon>Eleutherozoa</taxon>
        <taxon>Echinozoa</taxon>
        <taxon>Echinoidea</taxon>
        <taxon>Euechinoidea</taxon>
        <taxon>Echinacea</taxon>
        <taxon>Camarodonta</taxon>
        <taxon>Echinidea</taxon>
        <taxon>Strongylocentrotidae</taxon>
        <taxon>Strongylocentrotus</taxon>
    </lineage>
</organism>
<keyword evidence="4" id="KW-1003">Cell membrane</keyword>
<evidence type="ECO:0000256" key="17">
    <source>
        <dbReference type="ARBA" id="ARBA00039861"/>
    </source>
</evidence>
<dbReference type="PANTHER" id="PTHR11819">
    <property type="entry name" value="SOLUTE CARRIER FAMILY 5"/>
    <property type="match status" value="1"/>
</dbReference>
<reference evidence="24" key="2">
    <citation type="submission" date="2021-01" db="UniProtKB">
        <authorList>
            <consortium name="EnsemblMetazoa"/>
        </authorList>
    </citation>
    <scope>IDENTIFICATION</scope>
</reference>
<evidence type="ECO:0000256" key="22">
    <source>
        <dbReference type="SAM" id="MobiDB-lite"/>
    </source>
</evidence>
<dbReference type="InterPro" id="IPR038377">
    <property type="entry name" value="Na/Glc_symporter_sf"/>
</dbReference>
<feature type="region of interest" description="Disordered" evidence="22">
    <location>
        <begin position="548"/>
        <end position="567"/>
    </location>
</feature>
<dbReference type="NCBIfam" id="TIGR00813">
    <property type="entry name" value="sss"/>
    <property type="match status" value="1"/>
</dbReference>
<keyword evidence="12" id="KW-0739">Sodium transport</keyword>
<sequence length="602" mass="66795">MYKTNRGNASGYFLAGRSMWWLPIGASLFASNIGTGHFIGLAGTGATSGLAVAAYEVMSGYAILLLGWIFLPVYVSSGVYTMPEYLRVRYGGQRLRIAMSILALFLYVFTKISVDIFAGAVFIQQAFKWNIYASIFVLLAVTAVYTITGGLAAVIYTDTLQVVIMLVGGSFLMVTSFMKIGSLERLRLEYMQSFPSSVLNDTDTTCGYPRQDAFSMIRDATTSDQPWPGTALGIMVIGTWYWCTDQVIVQRSLAAKNVTHAKGASIVASYLKFLPQFLIVMPGMIARVLYTDEVACVDSESCMKYCQNPTSCSNIAYPLLILRLMPIGARGLMMAVMIAALMSSLTSIFNSGSTIFTMDIWRRIRPNAKNRELMIVGRLFVLVLVGISILWVPIVQVAQGGQLFQYIQSLQSYFAPPIFVCFVTGVVWVRNNEKGAFWGFIIGVVLGVIRMILDIVYPAPACGLQDDRPSIVKNVHFLYYNCIVTLVCLVVTVTVSLMTPKPTINQILGKTFWTRGMNPKPEQLTFSDETNNHAESKEVRKRVQLHDNKLEDPTAEGVRQPDLSCQEHTEKSGKYQKGYICCINEKSLNILDKKGRQSTFCS</sequence>
<evidence type="ECO:0000256" key="5">
    <source>
        <dbReference type="ARBA" id="ARBA00022692"/>
    </source>
</evidence>
<keyword evidence="25" id="KW-1185">Reference proteome</keyword>
<evidence type="ECO:0000256" key="1">
    <source>
        <dbReference type="ARBA" id="ARBA00004424"/>
    </source>
</evidence>
<keyword evidence="9" id="KW-0915">Sodium</keyword>
<feature type="transmembrane region" description="Helical" evidence="23">
    <location>
        <begin position="20"/>
        <end position="41"/>
    </location>
</feature>
<evidence type="ECO:0000256" key="16">
    <source>
        <dbReference type="ARBA" id="ARBA00036976"/>
    </source>
</evidence>
<evidence type="ECO:0000256" key="18">
    <source>
        <dbReference type="ARBA" id="ARBA00042834"/>
    </source>
</evidence>
<evidence type="ECO:0000256" key="12">
    <source>
        <dbReference type="ARBA" id="ARBA00023201"/>
    </source>
</evidence>
<evidence type="ECO:0000256" key="14">
    <source>
        <dbReference type="ARBA" id="ARBA00036672"/>
    </source>
</evidence>
<keyword evidence="6" id="KW-0053">Apoptosis</keyword>
<comment type="catalytic activity">
    <reaction evidence="13">
        <text>myo-inositol(out) + 2 Na(+)(out) = myo-inositol(in) + 2 Na(+)(in)</text>
        <dbReference type="Rhea" id="RHEA:72987"/>
        <dbReference type="ChEBI" id="CHEBI:17268"/>
        <dbReference type="ChEBI" id="CHEBI:29101"/>
    </reaction>
</comment>
<evidence type="ECO:0000256" key="9">
    <source>
        <dbReference type="ARBA" id="ARBA00023053"/>
    </source>
</evidence>
<comment type="function">
    <text evidence="20">Involved in the sodium-dependent cotransport of myo-inositol (MI) with a Na(+):MI stoichiometry of 2:1. Exclusively responsible for apical MI transport and absorption in intestine. Can also transport D-chiro-inositol (DCI) but not L-fucose. Exhibits stereospecific cotransport of both D-glucose and D-xylose. May induce apoptosis through the TNF-alpha, PDCD1 pathway. May play a role in the regulation of MI concentration in serum, involving reabsorption in at least the proximal tubule of the kidney.</text>
</comment>
<dbReference type="Gene3D" id="1.20.1730.10">
    <property type="entry name" value="Sodium/glucose cotransporter"/>
    <property type="match status" value="1"/>
</dbReference>
<keyword evidence="8 23" id="KW-1133">Transmembrane helix</keyword>
<comment type="similarity">
    <text evidence="2 21">Belongs to the sodium:solute symporter (SSF) (TC 2.A.21) family.</text>
</comment>
<evidence type="ECO:0000256" key="10">
    <source>
        <dbReference type="ARBA" id="ARBA00023065"/>
    </source>
</evidence>
<evidence type="ECO:0000256" key="13">
    <source>
        <dbReference type="ARBA" id="ARBA00036654"/>
    </source>
</evidence>
<evidence type="ECO:0000256" key="3">
    <source>
        <dbReference type="ARBA" id="ARBA00022448"/>
    </source>
</evidence>
<accession>A0A7M7N6I0</accession>
<evidence type="ECO:0000256" key="4">
    <source>
        <dbReference type="ARBA" id="ARBA00022475"/>
    </source>
</evidence>
<dbReference type="Pfam" id="PF00474">
    <property type="entry name" value="SSF"/>
    <property type="match status" value="1"/>
</dbReference>
<dbReference type="CDD" id="cd10329">
    <property type="entry name" value="SLC5sbd_SGLT1-like"/>
    <property type="match status" value="1"/>
</dbReference>
<comment type="subcellular location">
    <subcellularLocation>
        <location evidence="1">Apical cell membrane</location>
        <topology evidence="1">Multi-pass membrane protein</topology>
    </subcellularLocation>
</comment>
<feature type="transmembrane region" description="Helical" evidence="23">
    <location>
        <begin position="379"/>
        <end position="398"/>
    </location>
</feature>
<feature type="transmembrane region" description="Helical" evidence="23">
    <location>
        <begin position="162"/>
        <end position="181"/>
    </location>
</feature>
<dbReference type="FunCoup" id="A0A7M7N6I0">
    <property type="interactions" value="6"/>
</dbReference>
<feature type="transmembrane region" description="Helical" evidence="23">
    <location>
        <begin position="95"/>
        <end position="123"/>
    </location>
</feature>
<dbReference type="GO" id="GO:0006915">
    <property type="term" value="P:apoptotic process"/>
    <property type="evidence" value="ECO:0007669"/>
    <property type="project" value="UniProtKB-KW"/>
</dbReference>
<evidence type="ECO:0000313" key="25">
    <source>
        <dbReference type="Proteomes" id="UP000007110"/>
    </source>
</evidence>
<feature type="transmembrane region" description="Helical" evidence="23">
    <location>
        <begin position="53"/>
        <end position="75"/>
    </location>
</feature>
<dbReference type="PANTHER" id="PTHR11819:SF171">
    <property type="entry name" value="SODIUM_MYO-INOSITOL COTRANSPORTER 2"/>
    <property type="match status" value="1"/>
</dbReference>
<feature type="transmembrane region" description="Helical" evidence="23">
    <location>
        <begin position="477"/>
        <end position="498"/>
    </location>
</feature>
<evidence type="ECO:0000256" key="8">
    <source>
        <dbReference type="ARBA" id="ARBA00022989"/>
    </source>
</evidence>
<evidence type="ECO:0000256" key="15">
    <source>
        <dbReference type="ARBA" id="ARBA00036849"/>
    </source>
</evidence>
<dbReference type="InterPro" id="IPR001734">
    <property type="entry name" value="Na/solute_symporter"/>
</dbReference>
<reference evidence="25" key="1">
    <citation type="submission" date="2015-02" db="EMBL/GenBank/DDBJ databases">
        <title>Genome sequencing for Strongylocentrotus purpuratus.</title>
        <authorList>
            <person name="Murali S."/>
            <person name="Liu Y."/>
            <person name="Vee V."/>
            <person name="English A."/>
            <person name="Wang M."/>
            <person name="Skinner E."/>
            <person name="Han Y."/>
            <person name="Muzny D.M."/>
            <person name="Worley K.C."/>
            <person name="Gibbs R.A."/>
        </authorList>
    </citation>
    <scope>NUCLEOTIDE SEQUENCE</scope>
</reference>
<dbReference type="GO" id="GO:0016324">
    <property type="term" value="C:apical plasma membrane"/>
    <property type="evidence" value="ECO:0007669"/>
    <property type="project" value="UniProtKB-SubCell"/>
</dbReference>
<dbReference type="InParanoid" id="A0A7M7N6I0"/>
<feature type="transmembrane region" description="Helical" evidence="23">
    <location>
        <begin position="410"/>
        <end position="429"/>
    </location>
</feature>
<evidence type="ECO:0000256" key="2">
    <source>
        <dbReference type="ARBA" id="ARBA00006434"/>
    </source>
</evidence>
<keyword evidence="7" id="KW-0769">Symport</keyword>
<dbReference type="GO" id="GO:0005886">
    <property type="term" value="C:plasma membrane"/>
    <property type="evidence" value="ECO:0000318"/>
    <property type="project" value="GO_Central"/>
</dbReference>
<dbReference type="EnsemblMetazoa" id="XM_030974908">
    <property type="protein sequence ID" value="XP_030830768"/>
    <property type="gene ID" value="LOC576045"/>
</dbReference>
<keyword evidence="5 23" id="KW-0812">Transmembrane</keyword>
<dbReference type="AlphaFoldDB" id="A0A7M7N6I0"/>
<evidence type="ECO:0000256" key="23">
    <source>
        <dbReference type="SAM" id="Phobius"/>
    </source>
</evidence>
<evidence type="ECO:0000256" key="11">
    <source>
        <dbReference type="ARBA" id="ARBA00023136"/>
    </source>
</evidence>
<feature type="transmembrane region" description="Helical" evidence="23">
    <location>
        <begin position="270"/>
        <end position="290"/>
    </location>
</feature>
<proteinExistence type="inferred from homology"/>
<keyword evidence="11 23" id="KW-0472">Membrane</keyword>
<keyword evidence="10" id="KW-0406">Ion transport</keyword>
<feature type="transmembrane region" description="Helical" evidence="23">
    <location>
        <begin position="436"/>
        <end position="457"/>
    </location>
</feature>
<dbReference type="FunFam" id="1.20.1730.10:FF:000042">
    <property type="entry name" value="Uncharacterized protein"/>
    <property type="match status" value="1"/>
</dbReference>
<evidence type="ECO:0000256" key="6">
    <source>
        <dbReference type="ARBA" id="ARBA00022703"/>
    </source>
</evidence>
<evidence type="ECO:0000256" key="7">
    <source>
        <dbReference type="ARBA" id="ARBA00022847"/>
    </source>
</evidence>
<keyword evidence="3" id="KW-0813">Transport</keyword>
<dbReference type="OrthoDB" id="6132759at2759"/>
<comment type="catalytic activity">
    <reaction evidence="16">
        <text>D-xylose(out) + 2 Na(+)(out) = D-xylose(in) + 2 Na(+)(in)</text>
        <dbReference type="Rhea" id="RHEA:73367"/>
        <dbReference type="ChEBI" id="CHEBI:29101"/>
        <dbReference type="ChEBI" id="CHEBI:53455"/>
    </reaction>
</comment>
<evidence type="ECO:0000256" key="19">
    <source>
        <dbReference type="ARBA" id="ARBA00043206"/>
    </source>
</evidence>
<evidence type="ECO:0000256" key="21">
    <source>
        <dbReference type="RuleBase" id="RU362091"/>
    </source>
</evidence>
<dbReference type="GeneID" id="576045"/>
<dbReference type="GO" id="GO:0005412">
    <property type="term" value="F:D-glucose:sodium symporter activity"/>
    <property type="evidence" value="ECO:0000318"/>
    <property type="project" value="GO_Central"/>
</dbReference>
<dbReference type="Proteomes" id="UP000007110">
    <property type="component" value="Unassembled WGS sequence"/>
</dbReference>
<dbReference type="RefSeq" id="XP_030830768.1">
    <property type="nucleotide sequence ID" value="XM_030974908.1"/>
</dbReference>